<evidence type="ECO:0000313" key="1">
    <source>
        <dbReference type="EMBL" id="THT97707.1"/>
    </source>
</evidence>
<comment type="caution">
    <text evidence="1">The sequence shown here is derived from an EMBL/GenBank/DDBJ whole genome shotgun (WGS) entry which is preliminary data.</text>
</comment>
<evidence type="ECO:0000313" key="2">
    <source>
        <dbReference type="Proteomes" id="UP000308917"/>
    </source>
</evidence>
<dbReference type="EMBL" id="STFG01000026">
    <property type="protein sequence ID" value="THT97707.1"/>
    <property type="molecule type" value="Genomic_DNA"/>
</dbReference>
<dbReference type="AlphaFoldDB" id="A0A4S8ESE2"/>
<gene>
    <name evidence="1" type="ORF">E9531_15530</name>
</gene>
<organism evidence="1 2">
    <name type="scientific">Lampropedia puyangensis</name>
    <dbReference type="NCBI Taxonomy" id="1330072"/>
    <lineage>
        <taxon>Bacteria</taxon>
        <taxon>Pseudomonadati</taxon>
        <taxon>Pseudomonadota</taxon>
        <taxon>Betaproteobacteria</taxon>
        <taxon>Burkholderiales</taxon>
        <taxon>Comamonadaceae</taxon>
        <taxon>Lampropedia</taxon>
    </lineage>
</organism>
<sequence>MLPTEKAQRKQELLEKMRNGSVDDDTLQEYKEINEAEKQWESERITELANIASGILKYRVSISELLKYQHEGRSLFDQQELASELKLFTAEKGAAAPSNKSQTSARKKNSTTDDELLLFVVKGAAGAPMRIRQGDTLPVKFPASFKRAFDGQDKEEIRKSLLTNCLSQGISSSTQEYLQSEQGNKQVAELVEYIYRELAQSGN</sequence>
<proteinExistence type="predicted"/>
<accession>A0A4S8ESE2</accession>
<protein>
    <submittedName>
        <fullName evidence="1">Uncharacterized protein</fullName>
    </submittedName>
</protein>
<keyword evidence="2" id="KW-1185">Reference proteome</keyword>
<name>A0A4S8ESE2_9BURK</name>
<dbReference type="RefSeq" id="WP_136574689.1">
    <property type="nucleotide sequence ID" value="NZ_STFG01000026.1"/>
</dbReference>
<dbReference type="Proteomes" id="UP000308917">
    <property type="component" value="Unassembled WGS sequence"/>
</dbReference>
<reference evidence="1 2" key="1">
    <citation type="journal article" date="2015" name="Antonie Van Leeuwenhoek">
        <title>Lampropedia puyangensis sp. nov., isolated from symptomatic bark of Populus ? euramericana canker and emended description of Lampropedia hyalina (Ehrenberg 1832) Lee et al. 2004.</title>
        <authorList>
            <person name="Li Y."/>
            <person name="Wang T."/>
            <person name="Piao C.G."/>
            <person name="Wang L.F."/>
            <person name="Tian G.Z."/>
            <person name="Zhu T.H."/>
            <person name="Guo M.W."/>
        </authorList>
    </citation>
    <scope>NUCLEOTIDE SEQUENCE [LARGE SCALE GENOMIC DNA]</scope>
    <source>
        <strain evidence="1 2">2-bin</strain>
    </source>
</reference>